<keyword evidence="6 7" id="KW-0472">Membrane</keyword>
<protein>
    <submittedName>
        <fullName evidence="9">ABC transporter permease</fullName>
    </submittedName>
</protein>
<evidence type="ECO:0000259" key="8">
    <source>
        <dbReference type="PROSITE" id="PS50928"/>
    </source>
</evidence>
<evidence type="ECO:0000256" key="3">
    <source>
        <dbReference type="ARBA" id="ARBA00022475"/>
    </source>
</evidence>
<comment type="similarity">
    <text evidence="7">Belongs to the binding-protein-dependent transport system permease family.</text>
</comment>
<dbReference type="InterPro" id="IPR035906">
    <property type="entry name" value="MetI-like_sf"/>
</dbReference>
<evidence type="ECO:0000256" key="7">
    <source>
        <dbReference type="RuleBase" id="RU363032"/>
    </source>
</evidence>
<feature type="transmembrane region" description="Helical" evidence="7">
    <location>
        <begin position="129"/>
        <end position="153"/>
    </location>
</feature>
<feature type="transmembrane region" description="Helical" evidence="7">
    <location>
        <begin position="247"/>
        <end position="267"/>
    </location>
</feature>
<comment type="subcellular location">
    <subcellularLocation>
        <location evidence="1 7">Cell membrane</location>
        <topology evidence="1 7">Multi-pass membrane protein</topology>
    </subcellularLocation>
</comment>
<dbReference type="EMBL" id="RXHU01000066">
    <property type="protein sequence ID" value="RTE07182.1"/>
    <property type="molecule type" value="Genomic_DNA"/>
</dbReference>
<proteinExistence type="inferred from homology"/>
<dbReference type="Pfam" id="PF00528">
    <property type="entry name" value="BPD_transp_1"/>
    <property type="match status" value="1"/>
</dbReference>
<keyword evidence="10" id="KW-1185">Reference proteome</keyword>
<dbReference type="PROSITE" id="PS50928">
    <property type="entry name" value="ABC_TM1"/>
    <property type="match status" value="1"/>
</dbReference>
<dbReference type="GO" id="GO:0005886">
    <property type="term" value="C:plasma membrane"/>
    <property type="evidence" value="ECO:0007669"/>
    <property type="project" value="UniProtKB-SubCell"/>
</dbReference>
<keyword evidence="5 7" id="KW-1133">Transmembrane helix</keyword>
<dbReference type="Gene3D" id="1.10.3720.10">
    <property type="entry name" value="MetI-like"/>
    <property type="match status" value="1"/>
</dbReference>
<comment type="caution">
    <text evidence="9">The sequence shown here is derived from an EMBL/GenBank/DDBJ whole genome shotgun (WGS) entry which is preliminary data.</text>
</comment>
<feature type="transmembrane region" description="Helical" evidence="7">
    <location>
        <begin position="20"/>
        <end position="37"/>
    </location>
</feature>
<reference evidence="9 10" key="1">
    <citation type="submission" date="2018-12" db="EMBL/GenBank/DDBJ databases">
        <title>Bacillus ochoae sp. nov., Paenibacillus whitsoniae sp. nov., Paenibacillus spiritus sp. nov. Isolated from the Mars Exploration Rover during spacecraft assembly.</title>
        <authorList>
            <person name="Seuylemezian A."/>
            <person name="Vaishampayan P."/>
        </authorList>
    </citation>
    <scope>NUCLEOTIDE SEQUENCE [LARGE SCALE GENOMIC DNA]</scope>
    <source>
        <strain evidence="9 10">MER 54</strain>
    </source>
</reference>
<dbReference type="InterPro" id="IPR000515">
    <property type="entry name" value="MetI-like"/>
</dbReference>
<evidence type="ECO:0000313" key="9">
    <source>
        <dbReference type="EMBL" id="RTE07182.1"/>
    </source>
</evidence>
<evidence type="ECO:0000256" key="1">
    <source>
        <dbReference type="ARBA" id="ARBA00004651"/>
    </source>
</evidence>
<sequence length="287" mass="31229">MKMVANSHNPPSVKYRGRRLHINTIAAILLLCAVFVLSRTIDDEGLATNLGERNLAPSLHHPFGTDWLGRDMLVRTIKGLALSLRVGLIAGASSVGIAGILGLTASVTGKTINRIINWVTDLFLSVPHLVTLLLIAFVLGGGAKGIIIGVALTHWPSLSRVIRAEVLQIKGAPYVAFSRNFGRSSWWIATRHMVPHVLPQMFVGLILLIPHAILHEASITFLGMGLSPHEPAIGIILSESMRYLSSGLWWLAICPGICLLLLVRAFAKLGEDLKQWAILRPIGHQDE</sequence>
<name>A0A3S0C927_9BACL</name>
<evidence type="ECO:0000256" key="6">
    <source>
        <dbReference type="ARBA" id="ARBA00023136"/>
    </source>
</evidence>
<feature type="transmembrane region" description="Helical" evidence="7">
    <location>
        <begin position="82"/>
        <end position="109"/>
    </location>
</feature>
<evidence type="ECO:0000256" key="4">
    <source>
        <dbReference type="ARBA" id="ARBA00022692"/>
    </source>
</evidence>
<keyword evidence="2 7" id="KW-0813">Transport</keyword>
<keyword evidence="4 7" id="KW-0812">Transmembrane</keyword>
<dbReference type="PANTHER" id="PTHR43386">
    <property type="entry name" value="OLIGOPEPTIDE TRANSPORT SYSTEM PERMEASE PROTEIN APPC"/>
    <property type="match status" value="1"/>
</dbReference>
<feature type="domain" description="ABC transmembrane type-1" evidence="8">
    <location>
        <begin position="80"/>
        <end position="270"/>
    </location>
</feature>
<dbReference type="OrthoDB" id="9797472at2"/>
<evidence type="ECO:0000313" key="10">
    <source>
        <dbReference type="Proteomes" id="UP000276128"/>
    </source>
</evidence>
<keyword evidence="3" id="KW-1003">Cell membrane</keyword>
<dbReference type="Proteomes" id="UP000276128">
    <property type="component" value="Unassembled WGS sequence"/>
</dbReference>
<evidence type="ECO:0000256" key="5">
    <source>
        <dbReference type="ARBA" id="ARBA00022989"/>
    </source>
</evidence>
<dbReference type="PANTHER" id="PTHR43386:SF23">
    <property type="entry name" value="ABC TRANSPORTER"/>
    <property type="match status" value="1"/>
</dbReference>
<accession>A0A3S0C927</accession>
<dbReference type="GO" id="GO:0055085">
    <property type="term" value="P:transmembrane transport"/>
    <property type="evidence" value="ECO:0007669"/>
    <property type="project" value="InterPro"/>
</dbReference>
<dbReference type="SUPFAM" id="SSF161098">
    <property type="entry name" value="MetI-like"/>
    <property type="match status" value="1"/>
</dbReference>
<feature type="transmembrane region" description="Helical" evidence="7">
    <location>
        <begin position="201"/>
        <end position="227"/>
    </location>
</feature>
<dbReference type="CDD" id="cd06261">
    <property type="entry name" value="TM_PBP2"/>
    <property type="match status" value="1"/>
</dbReference>
<dbReference type="AlphaFoldDB" id="A0A3S0C927"/>
<dbReference type="InterPro" id="IPR050366">
    <property type="entry name" value="BP-dependent_transpt_permease"/>
</dbReference>
<evidence type="ECO:0000256" key="2">
    <source>
        <dbReference type="ARBA" id="ARBA00022448"/>
    </source>
</evidence>
<organism evidence="9 10">
    <name type="scientific">Paenibacillus whitsoniae</name>
    <dbReference type="NCBI Taxonomy" id="2496558"/>
    <lineage>
        <taxon>Bacteria</taxon>
        <taxon>Bacillati</taxon>
        <taxon>Bacillota</taxon>
        <taxon>Bacilli</taxon>
        <taxon>Bacillales</taxon>
        <taxon>Paenibacillaceae</taxon>
        <taxon>Paenibacillus</taxon>
    </lineage>
</organism>
<gene>
    <name evidence="9" type="ORF">EJQ19_21765</name>
</gene>